<gene>
    <name evidence="2" type="ORF">METBISCDRAFT_26606</name>
</gene>
<organism evidence="2 3">
    <name type="scientific">Metschnikowia bicuspidata</name>
    <dbReference type="NCBI Taxonomy" id="27322"/>
    <lineage>
        <taxon>Eukaryota</taxon>
        <taxon>Fungi</taxon>
        <taxon>Dikarya</taxon>
        <taxon>Ascomycota</taxon>
        <taxon>Saccharomycotina</taxon>
        <taxon>Pichiomycetes</taxon>
        <taxon>Metschnikowiaceae</taxon>
        <taxon>Metschnikowia</taxon>
    </lineage>
</organism>
<sequence>MVLSVYLTCGLSLSRLFFVLTLLTAAPSMHLELTTGITADTKDTQSLEPQSHLEKRSSLEDERQYFQIIRQPFCENLTAVDLLAIFADNPNIRLRCEEEQTVLASADLNSFGREFSYELDTDLPEKDGMVRLIESEAIAEVEQVLVRFPISPCVRPSGRGTGLVEVFVTLATLAKQMKEVTGTVPIIEAEAGRRQTWAKGNEFTYSTLCNYIDMAVRPAVEILTHITKFRTREWIIDPLKTNSVVKSAWQISTVAELAESTLVLACLSERYVPDVCSWTDKDAMAQLTKYAQPDNEH</sequence>
<proteinExistence type="predicted"/>
<keyword evidence="1" id="KW-0732">Signal</keyword>
<name>A0A4P9ZEJ7_9ASCO</name>
<evidence type="ECO:0000313" key="2">
    <source>
        <dbReference type="EMBL" id="RKP31375.1"/>
    </source>
</evidence>
<evidence type="ECO:0000313" key="3">
    <source>
        <dbReference type="Proteomes" id="UP000268321"/>
    </source>
</evidence>
<dbReference type="Proteomes" id="UP000268321">
    <property type="component" value="Unassembled WGS sequence"/>
</dbReference>
<feature type="chain" id="PRO_5020939574" evidence="1">
    <location>
        <begin position="26"/>
        <end position="297"/>
    </location>
</feature>
<dbReference type="EMBL" id="ML004442">
    <property type="protein sequence ID" value="RKP31375.1"/>
    <property type="molecule type" value="Genomic_DNA"/>
</dbReference>
<feature type="signal peptide" evidence="1">
    <location>
        <begin position="1"/>
        <end position="25"/>
    </location>
</feature>
<keyword evidence="3" id="KW-1185">Reference proteome</keyword>
<accession>A0A4P9ZEJ7</accession>
<protein>
    <submittedName>
        <fullName evidence="2">Uncharacterized protein</fullName>
    </submittedName>
</protein>
<evidence type="ECO:0000256" key="1">
    <source>
        <dbReference type="SAM" id="SignalP"/>
    </source>
</evidence>
<dbReference type="AlphaFoldDB" id="A0A4P9ZEJ7"/>
<reference evidence="3" key="1">
    <citation type="journal article" date="2018" name="Nat. Microbiol.">
        <title>Leveraging single-cell genomics to expand the fungal tree of life.</title>
        <authorList>
            <person name="Ahrendt S.R."/>
            <person name="Quandt C.A."/>
            <person name="Ciobanu D."/>
            <person name="Clum A."/>
            <person name="Salamov A."/>
            <person name="Andreopoulos B."/>
            <person name="Cheng J.F."/>
            <person name="Woyke T."/>
            <person name="Pelin A."/>
            <person name="Henrissat B."/>
            <person name="Reynolds N.K."/>
            <person name="Benny G.L."/>
            <person name="Smith M.E."/>
            <person name="James T.Y."/>
            <person name="Grigoriev I.V."/>
        </authorList>
    </citation>
    <scope>NUCLEOTIDE SEQUENCE [LARGE SCALE GENOMIC DNA]</scope>
    <source>
        <strain evidence="3">Baker2002</strain>
    </source>
</reference>
<dbReference type="OrthoDB" id="4081076at2759"/>